<protein>
    <submittedName>
        <fullName evidence="2">Uncharacterized protein</fullName>
    </submittedName>
</protein>
<evidence type="ECO:0000256" key="1">
    <source>
        <dbReference type="SAM" id="MobiDB-lite"/>
    </source>
</evidence>
<feature type="compositionally biased region" description="Polar residues" evidence="1">
    <location>
        <begin position="588"/>
        <end position="602"/>
    </location>
</feature>
<reference evidence="2" key="1">
    <citation type="submission" date="2023-06" db="EMBL/GenBank/DDBJ databases">
        <title>Genome-scale phylogeny and comparative genomics of the fungal order Sordariales.</title>
        <authorList>
            <consortium name="Lawrence Berkeley National Laboratory"/>
            <person name="Hensen N."/>
            <person name="Bonometti L."/>
            <person name="Westerberg I."/>
            <person name="Brannstrom I.O."/>
            <person name="Guillou S."/>
            <person name="Cros-Aarteil S."/>
            <person name="Calhoun S."/>
            <person name="Haridas S."/>
            <person name="Kuo A."/>
            <person name="Mondo S."/>
            <person name="Pangilinan J."/>
            <person name="Riley R."/>
            <person name="LaButti K."/>
            <person name="Andreopoulos B."/>
            <person name="Lipzen A."/>
            <person name="Chen C."/>
            <person name="Yanf M."/>
            <person name="Daum C."/>
            <person name="Ng V."/>
            <person name="Clum A."/>
            <person name="Steindorff A."/>
            <person name="Ohm R."/>
            <person name="Martin F."/>
            <person name="Silar P."/>
            <person name="Natvig D."/>
            <person name="Lalanne C."/>
            <person name="Gautier V."/>
            <person name="Ament-velasquez S.L."/>
            <person name="Kruys A."/>
            <person name="Hutchinson M.I."/>
            <person name="Powell A.J."/>
            <person name="Barry K."/>
            <person name="Miller A.N."/>
            <person name="Grigoriev I.V."/>
            <person name="Debuchy R."/>
            <person name="Gladieux P."/>
            <person name="Thoren M.H."/>
            <person name="Johannesson H."/>
        </authorList>
    </citation>
    <scope>NUCLEOTIDE SEQUENCE</scope>
    <source>
        <strain evidence="2">SMH3391-2</strain>
    </source>
</reference>
<feature type="compositionally biased region" description="Polar residues" evidence="1">
    <location>
        <begin position="680"/>
        <end position="695"/>
    </location>
</feature>
<comment type="caution">
    <text evidence="2">The sequence shown here is derived from an EMBL/GenBank/DDBJ whole genome shotgun (WGS) entry which is preliminary data.</text>
</comment>
<dbReference type="Gene3D" id="3.80.10.10">
    <property type="entry name" value="Ribonuclease Inhibitor"/>
    <property type="match status" value="1"/>
</dbReference>
<accession>A0AA39U7N7</accession>
<evidence type="ECO:0000313" key="2">
    <source>
        <dbReference type="EMBL" id="KAK0612855.1"/>
    </source>
</evidence>
<feature type="region of interest" description="Disordered" evidence="1">
    <location>
        <begin position="674"/>
        <end position="725"/>
    </location>
</feature>
<name>A0AA39U7N7_9PEZI</name>
<dbReference type="EMBL" id="JAULSR010000008">
    <property type="protein sequence ID" value="KAK0612855.1"/>
    <property type="molecule type" value="Genomic_DNA"/>
</dbReference>
<proteinExistence type="predicted"/>
<dbReference type="Proteomes" id="UP001174934">
    <property type="component" value="Unassembled WGS sequence"/>
</dbReference>
<feature type="compositionally biased region" description="Polar residues" evidence="1">
    <location>
        <begin position="707"/>
        <end position="717"/>
    </location>
</feature>
<sequence>MEHPPSYQDATKQPDWIELVAPYIDPRDHRSLCLVSKRFYGLFALRMWNDPFATALAFGLQRRKSKWLGPDLERFSNLNRLRPETCALVTSLNLRTGQPDEFEDPRGTHIQYEVRVNELRKLHPLTLLPLIFPNLRCLLFPDCPPADPNHLIKFEEFSLPRTFSPMLLSIAYLNGRLSKNFFASTCLKDLVFLDISGIPGYLFDATPASPPAFGPSNLPSLRILKAQSRALGNKQAYRIAALFNLQLWSLDLSKNKITDRSLHHLADFCFPAIVPPDWQDSPRSDVEGTLELPRRIGRTEYGEFYFIRESQWSETFTHPQRYLADSPRYAEHVDSLEQRAIGVRLDGRTNIKDDTHEAVNRLFSGGPGGNIPPKETVCHLDICQAQGCITHLHLRETRVSAAGIAKLIRQSHGRLERLECDSMSLNSRKTSLLKSTDKTAKLAGIVGLAHMFRPVFSSNLQVLTIHHSLVTQVPTLNRSTVGRLSTKANQWIAEKYLLPRIELAYPQAFVPDMNPRLKVLTLCHIPRVSNGPLIKKLIDFIELLALQERAIQDETASDRRGPAVLSGVRHLRLEFDPIQETRKREKSSVSNPHNTAAVNGQYSKYGGKHQFDSSEEVTDAPLLCSATTLGDDLDDLGESFDSDELDDSDVSVDLDIDAGALLDSADPEENGFSFFGESQWRASPTRPSLEPSTPKTPIPVSLERQTDVNGSCSSESVPEQEESGRLSHFPYTQAKTEYLSVSLTWDGKVFTVPVWIGSGTLGPHKAVNAYMRLLQNRALHTNIEPASPCHVAAGVPLGVYIFGAAWEAILVPTVKLSEPSEYDLDCTRDVIEEIRRYRGRLKQARHNVMVKRAEEAVAMLRQMRAEGVSDEDTPGVLGEIIREVWDKVEKEREFWNALSSHQRQFLPRYGDPDLDRTKKGWRQAEEKAVYKEVLSREPVDWSGDFSLPDILHWTGSGKLGSKKANVDPNIGWVLGCPVLSFFTCDVTRTWYELYLVRMYDNHCLSRGYERRGVCDFTSG</sequence>
<evidence type="ECO:0000313" key="3">
    <source>
        <dbReference type="Proteomes" id="UP001174934"/>
    </source>
</evidence>
<feature type="region of interest" description="Disordered" evidence="1">
    <location>
        <begin position="581"/>
        <end position="602"/>
    </location>
</feature>
<gene>
    <name evidence="2" type="ORF">B0T17DRAFT_602476</name>
</gene>
<keyword evidence="3" id="KW-1185">Reference proteome</keyword>
<dbReference type="InterPro" id="IPR032675">
    <property type="entry name" value="LRR_dom_sf"/>
</dbReference>
<organism evidence="2 3">
    <name type="scientific">Bombardia bombarda</name>
    <dbReference type="NCBI Taxonomy" id="252184"/>
    <lineage>
        <taxon>Eukaryota</taxon>
        <taxon>Fungi</taxon>
        <taxon>Dikarya</taxon>
        <taxon>Ascomycota</taxon>
        <taxon>Pezizomycotina</taxon>
        <taxon>Sordariomycetes</taxon>
        <taxon>Sordariomycetidae</taxon>
        <taxon>Sordariales</taxon>
        <taxon>Lasiosphaeriaceae</taxon>
        <taxon>Bombardia</taxon>
    </lineage>
</organism>
<dbReference type="AlphaFoldDB" id="A0AA39U7N7"/>
<dbReference type="SUPFAM" id="SSF52047">
    <property type="entry name" value="RNI-like"/>
    <property type="match status" value="1"/>
</dbReference>